<sequence>MLRRPWRLFYEDLVSSKCLSRRRGNPSVPATIDRFWNRNIFYKIFVIFYRGFFSKAKPRIKIILYLFYIILYFRLIFVQKISLSYIISALNHDKYMKYMRPLLVPRLCGVCFRRLPLHHCPFGRDYGATVRAESPQKTYVRVLRPCEYGPSRDGPKGVNAPTEFAVRNRCGDVAWVLQNESFASHRPALVDGRIITLTHSSVERLSPVATVRVDVHFCGLTGSDVLFWCGKHRSTPKSTMVLGFEVSGTILEMGRLAHEQTGYQMGEEVVVHNYPVCGGLAESCLAHYRVGHSILKRKDVLICMLQIRSRIRCEIVICKYNTNAVGLRTPTFFMRAAFRRSRSR</sequence>
<dbReference type="AlphaFoldDB" id="A0A195AUP3"/>
<dbReference type="Pfam" id="PF08240">
    <property type="entry name" value="ADH_N"/>
    <property type="match status" value="1"/>
</dbReference>
<accession>A0A195AUP3</accession>
<evidence type="ECO:0000256" key="1">
    <source>
        <dbReference type="SAM" id="Phobius"/>
    </source>
</evidence>
<feature type="transmembrane region" description="Helical" evidence="1">
    <location>
        <begin position="62"/>
        <end position="87"/>
    </location>
</feature>
<dbReference type="SUPFAM" id="SSF50129">
    <property type="entry name" value="GroES-like"/>
    <property type="match status" value="1"/>
</dbReference>
<dbReference type="InterPro" id="IPR011032">
    <property type="entry name" value="GroES-like_sf"/>
</dbReference>
<organism evidence="3 4">
    <name type="scientific">Atta colombica</name>
    <dbReference type="NCBI Taxonomy" id="520822"/>
    <lineage>
        <taxon>Eukaryota</taxon>
        <taxon>Metazoa</taxon>
        <taxon>Ecdysozoa</taxon>
        <taxon>Arthropoda</taxon>
        <taxon>Hexapoda</taxon>
        <taxon>Insecta</taxon>
        <taxon>Pterygota</taxon>
        <taxon>Neoptera</taxon>
        <taxon>Endopterygota</taxon>
        <taxon>Hymenoptera</taxon>
        <taxon>Apocrita</taxon>
        <taxon>Aculeata</taxon>
        <taxon>Formicoidea</taxon>
        <taxon>Formicidae</taxon>
        <taxon>Myrmicinae</taxon>
        <taxon>Atta</taxon>
    </lineage>
</organism>
<dbReference type="Gene3D" id="3.90.180.10">
    <property type="entry name" value="Medium-chain alcohol dehydrogenases, catalytic domain"/>
    <property type="match status" value="1"/>
</dbReference>
<keyword evidence="1" id="KW-1133">Transmembrane helix</keyword>
<evidence type="ECO:0000259" key="2">
    <source>
        <dbReference type="Pfam" id="PF08240"/>
    </source>
</evidence>
<name>A0A195AUP3_9HYME</name>
<gene>
    <name evidence="3" type="ORF">ALC53_13614</name>
</gene>
<reference evidence="3 4" key="1">
    <citation type="submission" date="2015-09" db="EMBL/GenBank/DDBJ databases">
        <title>Atta colombica WGS genome.</title>
        <authorList>
            <person name="Nygaard S."/>
            <person name="Hu H."/>
            <person name="Boomsma J."/>
            <person name="Zhang G."/>
        </authorList>
    </citation>
    <scope>NUCLEOTIDE SEQUENCE [LARGE SCALE GENOMIC DNA]</scope>
    <source>
        <strain evidence="3">Treedump-2</strain>
        <tissue evidence="3">Whole body</tissue>
    </source>
</reference>
<proteinExistence type="predicted"/>
<keyword evidence="1" id="KW-0472">Membrane</keyword>
<keyword evidence="4" id="KW-1185">Reference proteome</keyword>
<dbReference type="EMBL" id="KQ976737">
    <property type="protein sequence ID" value="KYM75901.1"/>
    <property type="molecule type" value="Genomic_DNA"/>
</dbReference>
<protein>
    <recommendedName>
        <fullName evidence="2">Alcohol dehydrogenase-like N-terminal domain-containing protein</fullName>
    </recommendedName>
</protein>
<evidence type="ECO:0000313" key="4">
    <source>
        <dbReference type="Proteomes" id="UP000078540"/>
    </source>
</evidence>
<keyword evidence="1" id="KW-0812">Transmembrane</keyword>
<feature type="domain" description="Alcohol dehydrogenase-like N-terminal" evidence="2">
    <location>
        <begin position="210"/>
        <end position="284"/>
    </location>
</feature>
<evidence type="ECO:0000313" key="3">
    <source>
        <dbReference type="EMBL" id="KYM75901.1"/>
    </source>
</evidence>
<dbReference type="InterPro" id="IPR013154">
    <property type="entry name" value="ADH-like_N"/>
</dbReference>
<dbReference type="Proteomes" id="UP000078540">
    <property type="component" value="Unassembled WGS sequence"/>
</dbReference>